<organism evidence="1 2">
    <name type="scientific">Armillaria borealis</name>
    <dbReference type="NCBI Taxonomy" id="47425"/>
    <lineage>
        <taxon>Eukaryota</taxon>
        <taxon>Fungi</taxon>
        <taxon>Dikarya</taxon>
        <taxon>Basidiomycota</taxon>
        <taxon>Agaricomycotina</taxon>
        <taxon>Agaricomycetes</taxon>
        <taxon>Agaricomycetidae</taxon>
        <taxon>Agaricales</taxon>
        <taxon>Marasmiineae</taxon>
        <taxon>Physalacriaceae</taxon>
        <taxon>Armillaria</taxon>
    </lineage>
</organism>
<dbReference type="AlphaFoldDB" id="A0AA39JCI2"/>
<accession>A0AA39JCI2</accession>
<dbReference type="Proteomes" id="UP001175226">
    <property type="component" value="Unassembled WGS sequence"/>
</dbReference>
<reference evidence="1" key="1">
    <citation type="submission" date="2023-06" db="EMBL/GenBank/DDBJ databases">
        <authorList>
            <consortium name="Lawrence Berkeley National Laboratory"/>
            <person name="Ahrendt S."/>
            <person name="Sahu N."/>
            <person name="Indic B."/>
            <person name="Wong-Bajracharya J."/>
            <person name="Merenyi Z."/>
            <person name="Ke H.-M."/>
            <person name="Monk M."/>
            <person name="Kocsube S."/>
            <person name="Drula E."/>
            <person name="Lipzen A."/>
            <person name="Balint B."/>
            <person name="Henrissat B."/>
            <person name="Andreopoulos B."/>
            <person name="Martin F.M."/>
            <person name="Harder C.B."/>
            <person name="Rigling D."/>
            <person name="Ford K.L."/>
            <person name="Foster G.D."/>
            <person name="Pangilinan J."/>
            <person name="Papanicolaou A."/>
            <person name="Barry K."/>
            <person name="LaButti K."/>
            <person name="Viragh M."/>
            <person name="Koriabine M."/>
            <person name="Yan M."/>
            <person name="Riley R."/>
            <person name="Champramary S."/>
            <person name="Plett K.L."/>
            <person name="Tsai I.J."/>
            <person name="Slot J."/>
            <person name="Sipos G."/>
            <person name="Plett J."/>
            <person name="Nagy L.G."/>
            <person name="Grigoriev I.V."/>
        </authorList>
    </citation>
    <scope>NUCLEOTIDE SEQUENCE</scope>
    <source>
        <strain evidence="1">FPL87.14</strain>
    </source>
</reference>
<sequence>MPEQDTCNDEIFPLKYVRLQRAPYLIVVYLARLASRGWCVEKFVFLAGPSGLQVGLEFIIVDLLPANVHMVNLMSIACCYSGLYRRQLYSKIGCGWTDTSLGGICVLLLPSVLLKMYIAQVQETQKGERHYCGVNTYLKFLWRSDLNPDPGSIISVSTSVDHLLLYPTALRDLHRINYTRQHGG</sequence>
<name>A0AA39JCI2_9AGAR</name>
<dbReference type="EMBL" id="JAUEPT010000034">
    <property type="protein sequence ID" value="KAK0440245.1"/>
    <property type="molecule type" value="Genomic_DNA"/>
</dbReference>
<proteinExistence type="predicted"/>
<evidence type="ECO:0000313" key="2">
    <source>
        <dbReference type="Proteomes" id="UP001175226"/>
    </source>
</evidence>
<comment type="caution">
    <text evidence="1">The sequence shown here is derived from an EMBL/GenBank/DDBJ whole genome shotgun (WGS) entry which is preliminary data.</text>
</comment>
<protein>
    <submittedName>
        <fullName evidence="1">Uncharacterized protein</fullName>
    </submittedName>
</protein>
<gene>
    <name evidence="1" type="ORF">EV421DRAFT_789545</name>
</gene>
<evidence type="ECO:0000313" key="1">
    <source>
        <dbReference type="EMBL" id="KAK0440245.1"/>
    </source>
</evidence>
<keyword evidence="2" id="KW-1185">Reference proteome</keyword>